<keyword evidence="1" id="KW-0175">Coiled coil</keyword>
<feature type="coiled-coil region" evidence="1">
    <location>
        <begin position="69"/>
        <end position="96"/>
    </location>
</feature>
<proteinExistence type="predicted"/>
<dbReference type="EMBL" id="CP031222">
    <property type="protein sequence ID" value="AXI04385.1"/>
    <property type="molecule type" value="Genomic_DNA"/>
</dbReference>
<gene>
    <name evidence="2" type="ORF">HYN46_00090</name>
    <name evidence="3" type="ORF">HYN46_17005</name>
</gene>
<name>A0A345PAS6_9GAMM</name>
<protein>
    <submittedName>
        <fullName evidence="3">Uncharacterized protein</fullName>
    </submittedName>
</protein>
<dbReference type="RefSeq" id="WP_114897551.1">
    <property type="nucleotide sequence ID" value="NZ_CP031222.1"/>
</dbReference>
<dbReference type="EMBL" id="CP031222">
    <property type="protein sequence ID" value="AXI01439.1"/>
    <property type="molecule type" value="Genomic_DNA"/>
</dbReference>
<evidence type="ECO:0000313" key="4">
    <source>
        <dbReference type="Proteomes" id="UP000253940"/>
    </source>
</evidence>
<dbReference type="KEGG" id="mbah:HYN46_17005"/>
<keyword evidence="4" id="KW-1185">Reference proteome</keyword>
<evidence type="ECO:0000256" key="1">
    <source>
        <dbReference type="SAM" id="Coils"/>
    </source>
</evidence>
<dbReference type="AlphaFoldDB" id="A0A345PAS6"/>
<dbReference type="KEGG" id="mbah:HYN46_00090"/>
<accession>A0A345PAS6</accession>
<reference evidence="3 4" key="1">
    <citation type="submission" date="2018-07" db="EMBL/GenBank/DDBJ databases">
        <title>Genome sequencing of Moraxellaceae gen. HYN0046.</title>
        <authorList>
            <person name="Kim M."/>
            <person name="Yi H."/>
        </authorList>
    </citation>
    <scope>NUCLEOTIDE SEQUENCE [LARGE SCALE GENOMIC DNA]</scope>
    <source>
        <strain evidence="3 4">HYN0046</strain>
    </source>
</reference>
<evidence type="ECO:0000313" key="3">
    <source>
        <dbReference type="EMBL" id="AXI04385.1"/>
    </source>
</evidence>
<evidence type="ECO:0000313" key="2">
    <source>
        <dbReference type="EMBL" id="AXI01439.1"/>
    </source>
</evidence>
<organism evidence="3 4">
    <name type="scientific">Aquirhabdus parva</name>
    <dbReference type="NCBI Taxonomy" id="2283318"/>
    <lineage>
        <taxon>Bacteria</taxon>
        <taxon>Pseudomonadati</taxon>
        <taxon>Pseudomonadota</taxon>
        <taxon>Gammaproteobacteria</taxon>
        <taxon>Moraxellales</taxon>
        <taxon>Moraxellaceae</taxon>
        <taxon>Aquirhabdus</taxon>
    </lineage>
</organism>
<dbReference type="Proteomes" id="UP000253940">
    <property type="component" value="Chromosome"/>
</dbReference>
<sequence>MSITELTRPYETLIRHHADGTVTAHHQQIYVLSKDGIVIAENILDPVSLSQVDLTSALGAATTAALGQNADLKAQIETLQTQVDSLSNQNRALQDALPVVET</sequence>